<feature type="transmembrane region" description="Helical" evidence="8">
    <location>
        <begin position="200"/>
        <end position="218"/>
    </location>
</feature>
<dbReference type="PROSITE" id="PS50850">
    <property type="entry name" value="MFS"/>
    <property type="match status" value="1"/>
</dbReference>
<feature type="transmembrane region" description="Helical" evidence="8">
    <location>
        <begin position="362"/>
        <end position="382"/>
    </location>
</feature>
<evidence type="ECO:0000313" key="10">
    <source>
        <dbReference type="EMBL" id="TQJ19140.1"/>
    </source>
</evidence>
<dbReference type="InterPro" id="IPR011701">
    <property type="entry name" value="MFS"/>
</dbReference>
<dbReference type="Proteomes" id="UP000316298">
    <property type="component" value="Unassembled WGS sequence"/>
</dbReference>
<dbReference type="InterPro" id="IPR020846">
    <property type="entry name" value="MFS_dom"/>
</dbReference>
<dbReference type="RefSeq" id="WP_141856920.1">
    <property type="nucleotide sequence ID" value="NZ_BAAAKA010000022.1"/>
</dbReference>
<dbReference type="Pfam" id="PF07690">
    <property type="entry name" value="MFS_1"/>
    <property type="match status" value="1"/>
</dbReference>
<evidence type="ECO:0000256" key="1">
    <source>
        <dbReference type="ARBA" id="ARBA00004651"/>
    </source>
</evidence>
<feature type="transmembrane region" description="Helical" evidence="8">
    <location>
        <begin position="82"/>
        <end position="104"/>
    </location>
</feature>
<feature type="transmembrane region" description="Helical" evidence="8">
    <location>
        <begin position="110"/>
        <end position="128"/>
    </location>
</feature>
<comment type="caution">
    <text evidence="10">The sequence shown here is derived from an EMBL/GenBank/DDBJ whole genome shotgun (WGS) entry which is preliminary data.</text>
</comment>
<feature type="transmembrane region" description="Helical" evidence="8">
    <location>
        <begin position="12"/>
        <end position="34"/>
    </location>
</feature>
<feature type="transmembrane region" description="Helical" evidence="8">
    <location>
        <begin position="167"/>
        <end position="188"/>
    </location>
</feature>
<proteinExistence type="inferred from homology"/>
<evidence type="ECO:0000256" key="4">
    <source>
        <dbReference type="ARBA" id="ARBA00022475"/>
    </source>
</evidence>
<feature type="transmembrane region" description="Helical" evidence="8">
    <location>
        <begin position="428"/>
        <end position="452"/>
    </location>
</feature>
<feature type="domain" description="Major facilitator superfamily (MFS) profile" evidence="9">
    <location>
        <begin position="12"/>
        <end position="458"/>
    </location>
</feature>
<dbReference type="InterPro" id="IPR036259">
    <property type="entry name" value="MFS_trans_sf"/>
</dbReference>
<evidence type="ECO:0000256" key="8">
    <source>
        <dbReference type="SAM" id="Phobius"/>
    </source>
</evidence>
<dbReference type="GO" id="GO:0022857">
    <property type="term" value="F:transmembrane transporter activity"/>
    <property type="evidence" value="ECO:0007669"/>
    <property type="project" value="InterPro"/>
</dbReference>
<organism evidence="10 11">
    <name type="scientific">Kribbella jejuensis</name>
    <dbReference type="NCBI Taxonomy" id="236068"/>
    <lineage>
        <taxon>Bacteria</taxon>
        <taxon>Bacillati</taxon>
        <taxon>Actinomycetota</taxon>
        <taxon>Actinomycetes</taxon>
        <taxon>Propionibacteriales</taxon>
        <taxon>Kribbellaceae</taxon>
        <taxon>Kribbella</taxon>
    </lineage>
</organism>
<dbReference type="OrthoDB" id="9781469at2"/>
<name>A0A542EUX4_9ACTN</name>
<dbReference type="NCBIfam" id="TIGR00711">
    <property type="entry name" value="efflux_EmrB"/>
    <property type="match status" value="1"/>
</dbReference>
<evidence type="ECO:0000256" key="6">
    <source>
        <dbReference type="ARBA" id="ARBA00022989"/>
    </source>
</evidence>
<evidence type="ECO:0000313" key="11">
    <source>
        <dbReference type="Proteomes" id="UP000316298"/>
    </source>
</evidence>
<dbReference type="PANTHER" id="PTHR42718">
    <property type="entry name" value="MAJOR FACILITATOR SUPERFAMILY MULTIDRUG TRANSPORTER MFSC"/>
    <property type="match status" value="1"/>
</dbReference>
<evidence type="ECO:0000256" key="5">
    <source>
        <dbReference type="ARBA" id="ARBA00022692"/>
    </source>
</evidence>
<feature type="transmembrane region" description="Helical" evidence="8">
    <location>
        <begin position="54"/>
        <end position="70"/>
    </location>
</feature>
<dbReference type="EMBL" id="VFMM01000001">
    <property type="protein sequence ID" value="TQJ19140.1"/>
    <property type="molecule type" value="Genomic_DNA"/>
</dbReference>
<feature type="transmembrane region" description="Helical" evidence="8">
    <location>
        <begin position="268"/>
        <end position="290"/>
    </location>
</feature>
<feature type="transmembrane region" description="Helical" evidence="8">
    <location>
        <begin position="302"/>
        <end position="324"/>
    </location>
</feature>
<evidence type="ECO:0000256" key="3">
    <source>
        <dbReference type="ARBA" id="ARBA00022448"/>
    </source>
</evidence>
<dbReference type="Gene3D" id="1.20.1250.20">
    <property type="entry name" value="MFS general substrate transporter like domains"/>
    <property type="match status" value="1"/>
</dbReference>
<keyword evidence="6 8" id="KW-1133">Transmembrane helix</keyword>
<keyword evidence="5 8" id="KW-0812">Transmembrane</keyword>
<gene>
    <name evidence="10" type="ORF">FB475_3299</name>
</gene>
<evidence type="ECO:0000256" key="2">
    <source>
        <dbReference type="ARBA" id="ARBA00008537"/>
    </source>
</evidence>
<dbReference type="AlphaFoldDB" id="A0A542EUX4"/>
<sequence length="468" mass="48913">MEELTRGRRLLVLAICCSSLFIVGLDSTIVNLALPAIRSEFGAPVEKLQWTIDAYTLVLASLLMVSGSTADRVGRRRTFQSGLVLFGIGSLLCGVAPTINLLILFRVLQAVGGSMLNPVAMSIITNTFTNPRERAQAIGVWGGVVGLSMAVGPVVGGSLVDAAGWRFIFWINVPVAVAAVLMTAFFVPESRAAVPRRIDPVGQVLVVLLLGGLTYGIIEGRSAGWGSPLIIGCFVVCVLALVTLVYYESRREEPLLDPRFFRSAPFSGATLIAVCGFSALSGFLFLNSLYLQSARGFSALHAGLLTLPMAAMTVVFAPVSGWLVGHRGPRVPLVVAGVMLTSAGLLLSRLDLSTSTLTLSVAYLIFGLGFGMLNAPITNAAVSGMPRAQAGVAAAIASTSRQVGASLGVAVAGTVLTARLVGPFEKGFVDAALLCWYIIAGCGVLVLALGLITTSRWARSTAPSVMAQ</sequence>
<feature type="transmembrane region" description="Helical" evidence="8">
    <location>
        <begin position="224"/>
        <end position="247"/>
    </location>
</feature>
<evidence type="ECO:0000259" key="9">
    <source>
        <dbReference type="PROSITE" id="PS50850"/>
    </source>
</evidence>
<dbReference type="Gene3D" id="1.20.1720.10">
    <property type="entry name" value="Multidrug resistance protein D"/>
    <property type="match status" value="1"/>
</dbReference>
<keyword evidence="4" id="KW-1003">Cell membrane</keyword>
<comment type="similarity">
    <text evidence="2">Belongs to the major facilitator superfamily. EmrB family.</text>
</comment>
<feature type="transmembrane region" description="Helical" evidence="8">
    <location>
        <begin position="331"/>
        <end position="350"/>
    </location>
</feature>
<dbReference type="PANTHER" id="PTHR42718:SF9">
    <property type="entry name" value="MAJOR FACILITATOR SUPERFAMILY MULTIDRUG TRANSPORTER MFSC"/>
    <property type="match status" value="1"/>
</dbReference>
<feature type="transmembrane region" description="Helical" evidence="8">
    <location>
        <begin position="403"/>
        <end position="422"/>
    </location>
</feature>
<dbReference type="InterPro" id="IPR004638">
    <property type="entry name" value="EmrB-like"/>
</dbReference>
<evidence type="ECO:0000256" key="7">
    <source>
        <dbReference type="ARBA" id="ARBA00023136"/>
    </source>
</evidence>
<protein>
    <submittedName>
        <fullName evidence="10">EmrB/QacA subfamily drug resistance transporter</fullName>
    </submittedName>
</protein>
<dbReference type="PRINTS" id="PR01036">
    <property type="entry name" value="TCRTETB"/>
</dbReference>
<keyword evidence="11" id="KW-1185">Reference proteome</keyword>
<dbReference type="GO" id="GO:0005886">
    <property type="term" value="C:plasma membrane"/>
    <property type="evidence" value="ECO:0007669"/>
    <property type="project" value="UniProtKB-SubCell"/>
</dbReference>
<feature type="transmembrane region" description="Helical" evidence="8">
    <location>
        <begin position="135"/>
        <end position="155"/>
    </location>
</feature>
<keyword evidence="3" id="KW-0813">Transport</keyword>
<keyword evidence="7 8" id="KW-0472">Membrane</keyword>
<dbReference type="CDD" id="cd17321">
    <property type="entry name" value="MFS_MMR_MDR_like"/>
    <property type="match status" value="1"/>
</dbReference>
<reference evidence="10 11" key="1">
    <citation type="submission" date="2019-06" db="EMBL/GenBank/DDBJ databases">
        <title>Sequencing the genomes of 1000 actinobacteria strains.</title>
        <authorList>
            <person name="Klenk H.-P."/>
        </authorList>
    </citation>
    <scope>NUCLEOTIDE SEQUENCE [LARGE SCALE GENOMIC DNA]</scope>
    <source>
        <strain evidence="10 11">DSM 17305</strain>
    </source>
</reference>
<accession>A0A542EUX4</accession>
<dbReference type="SUPFAM" id="SSF103473">
    <property type="entry name" value="MFS general substrate transporter"/>
    <property type="match status" value="1"/>
</dbReference>
<comment type="subcellular location">
    <subcellularLocation>
        <location evidence="1">Cell membrane</location>
        <topology evidence="1">Multi-pass membrane protein</topology>
    </subcellularLocation>
</comment>